<protein>
    <submittedName>
        <fullName evidence="2">MBL fold metallo-hydrolase</fullName>
    </submittedName>
</protein>
<name>A0A7T5R0Q8_9BACT</name>
<dbReference type="EMBL" id="CP066681">
    <property type="protein sequence ID" value="QQG35402.1"/>
    <property type="molecule type" value="Genomic_DNA"/>
</dbReference>
<dbReference type="PANTHER" id="PTHR42663">
    <property type="entry name" value="HYDROLASE C777.06C-RELATED-RELATED"/>
    <property type="match status" value="1"/>
</dbReference>
<evidence type="ECO:0000259" key="1">
    <source>
        <dbReference type="SMART" id="SM00849"/>
    </source>
</evidence>
<gene>
    <name evidence="2" type="ORF">HYS17_07585</name>
</gene>
<dbReference type="InterPro" id="IPR001279">
    <property type="entry name" value="Metallo-B-lactamas"/>
</dbReference>
<dbReference type="Proteomes" id="UP000595362">
    <property type="component" value="Chromosome"/>
</dbReference>
<sequence>MNLKVKVLGCGNSAGVPMIGNFWGQCDPEEPRNRRTRASLAIESEETTLVIDTGPDFKAQINRENIQRLNAVLYTHAHSDHLHGIDDLRVFRLRNKKVIPIYGDLKTIREIEERFSYLFVENGPDGLYPRAVEPIIIHPEFMGQPMVIGDIPVTPFVQSHGVAGTSLGFRFGDLAYSTDMTDLDQQALETISGIKTWIVDCNGYKMPANHVHATLKNVFVLNEIVQAAQVYLTHMPAFMDYKTVMNELPSGYAPAYDGLALEIDI</sequence>
<dbReference type="SUPFAM" id="SSF56281">
    <property type="entry name" value="Metallo-hydrolase/oxidoreductase"/>
    <property type="match status" value="1"/>
</dbReference>
<dbReference type="Pfam" id="PF12706">
    <property type="entry name" value="Lactamase_B_2"/>
    <property type="match status" value="1"/>
</dbReference>
<dbReference type="SMART" id="SM00849">
    <property type="entry name" value="Lactamase_B"/>
    <property type="match status" value="1"/>
</dbReference>
<accession>A0A7T5R0Q8</accession>
<dbReference type="Gene3D" id="3.60.15.10">
    <property type="entry name" value="Ribonuclease Z/Hydroxyacylglutathione hydrolase-like"/>
    <property type="match status" value="1"/>
</dbReference>
<dbReference type="PANTHER" id="PTHR42663:SF6">
    <property type="entry name" value="HYDROLASE C777.06C-RELATED"/>
    <property type="match status" value="1"/>
</dbReference>
<organism evidence="2 3">
    <name type="scientific">Micavibrio aeruginosavorus</name>
    <dbReference type="NCBI Taxonomy" id="349221"/>
    <lineage>
        <taxon>Bacteria</taxon>
        <taxon>Pseudomonadati</taxon>
        <taxon>Bdellovibrionota</taxon>
        <taxon>Bdellovibrionia</taxon>
        <taxon>Bdellovibrionales</taxon>
        <taxon>Pseudobdellovibrionaceae</taxon>
        <taxon>Micavibrio</taxon>
    </lineage>
</organism>
<keyword evidence="2" id="KW-0378">Hydrolase</keyword>
<dbReference type="AlphaFoldDB" id="A0A7T5R0Q8"/>
<dbReference type="CDD" id="cd16279">
    <property type="entry name" value="metallo-hydrolase-like_MBL-fold"/>
    <property type="match status" value="1"/>
</dbReference>
<dbReference type="InterPro" id="IPR036866">
    <property type="entry name" value="RibonucZ/Hydroxyglut_hydro"/>
</dbReference>
<reference evidence="2 3" key="1">
    <citation type="submission" date="2020-07" db="EMBL/GenBank/DDBJ databases">
        <title>Huge and variable diversity of episymbiotic CPR bacteria and DPANN archaea in groundwater ecosystems.</title>
        <authorList>
            <person name="He C.Y."/>
            <person name="Keren R."/>
            <person name="Whittaker M."/>
            <person name="Farag I.F."/>
            <person name="Doudna J."/>
            <person name="Cate J.H.D."/>
            <person name="Banfield J.F."/>
        </authorList>
    </citation>
    <scope>NUCLEOTIDE SEQUENCE [LARGE SCALE GENOMIC DNA]</scope>
    <source>
        <strain evidence="2">NC_groundwater_70_Ag_B-0.1um_54_66</strain>
    </source>
</reference>
<proteinExistence type="predicted"/>
<evidence type="ECO:0000313" key="3">
    <source>
        <dbReference type="Proteomes" id="UP000595362"/>
    </source>
</evidence>
<feature type="domain" description="Metallo-beta-lactamase" evidence="1">
    <location>
        <begin position="36"/>
        <end position="234"/>
    </location>
</feature>
<evidence type="ECO:0000313" key="2">
    <source>
        <dbReference type="EMBL" id="QQG35402.1"/>
    </source>
</evidence>
<dbReference type="GO" id="GO:0016787">
    <property type="term" value="F:hydrolase activity"/>
    <property type="evidence" value="ECO:0007669"/>
    <property type="project" value="UniProtKB-KW"/>
</dbReference>